<gene>
    <name evidence="1" type="ORF">CSC2_09260</name>
</gene>
<evidence type="ECO:0000313" key="1">
    <source>
        <dbReference type="EMBL" id="GFZ30400.1"/>
    </source>
</evidence>
<dbReference type="Proteomes" id="UP000663802">
    <property type="component" value="Unassembled WGS sequence"/>
</dbReference>
<evidence type="ECO:0000313" key="2">
    <source>
        <dbReference type="Proteomes" id="UP000663802"/>
    </source>
</evidence>
<reference evidence="1 2" key="1">
    <citation type="journal article" date="2021" name="Int. J. Syst. Evol. Microbiol.">
        <title>Clostridium zeae sp. nov., isolated from corn silage.</title>
        <authorList>
            <person name="Kobayashi H."/>
            <person name="Tanizawa Y."/>
            <person name="Yagura M."/>
            <person name="Sakamoto M."/>
            <person name="Ohkuma M."/>
            <person name="Tohno M."/>
        </authorList>
    </citation>
    <scope>NUCLEOTIDE SEQUENCE [LARGE SCALE GENOMIC DNA]</scope>
    <source>
        <strain evidence="1 2">CSC2</strain>
    </source>
</reference>
<comment type="caution">
    <text evidence="1">The sequence shown here is derived from an EMBL/GenBank/DDBJ whole genome shotgun (WGS) entry which is preliminary data.</text>
</comment>
<protein>
    <submittedName>
        <fullName evidence="1">Uncharacterized protein</fullName>
    </submittedName>
</protein>
<name>A0ABQ1E6L3_9CLOT</name>
<keyword evidence="2" id="KW-1185">Reference proteome</keyword>
<organism evidence="1 2">
    <name type="scientific">Clostridium zeae</name>
    <dbReference type="NCBI Taxonomy" id="2759022"/>
    <lineage>
        <taxon>Bacteria</taxon>
        <taxon>Bacillati</taxon>
        <taxon>Bacillota</taxon>
        <taxon>Clostridia</taxon>
        <taxon>Eubacteriales</taxon>
        <taxon>Clostridiaceae</taxon>
        <taxon>Clostridium</taxon>
    </lineage>
</organism>
<dbReference type="RefSeq" id="WP_206868366.1">
    <property type="nucleotide sequence ID" value="NZ_BMBA01000001.1"/>
</dbReference>
<sequence>MNIRLTKGASVPNIKLNDEISLNEYEKLTSRWTEILSIVHEEILKYINDDSLCFVDEDELFPTRSKLTGNYYIDNVSYIKRLIPLGFQIMVSTVLTEFLRDKEDGYLGLEITLFTKSEIDIFEVWGIDSSSI</sequence>
<proteinExistence type="predicted"/>
<dbReference type="EMBL" id="BMBA01000001">
    <property type="protein sequence ID" value="GFZ30400.1"/>
    <property type="molecule type" value="Genomic_DNA"/>
</dbReference>
<accession>A0ABQ1E6L3</accession>